<evidence type="ECO:0000313" key="1">
    <source>
        <dbReference type="EMBL" id="SFH76163.1"/>
    </source>
</evidence>
<dbReference type="AlphaFoldDB" id="A0A1I3CP67"/>
<sequence length="264" mass="29426">MERRALLSVLGVGVTSIAGCVDGTPGMDGSTTDDRSDLPREYPEGAGADSIDFAALDSDDETVLHAPRDHWDSYAILHSEPPERRRVEGDYYIDATTGEVISDLWHGARDYRNGDTYAYVQPADRIPDHQPRDEWESDPQFVYDDATDAYYRYDPHYGRIAPTNVGRHTDLLEAYDWEATGTTTRHGIDVVTYRLSDTEPNDSRGVPAVEGTLKLGVEDGIVYAFDVTLDAEGEPRYTYTVRPETFPDHDWVETAREVTGANGA</sequence>
<reference evidence="1 2" key="1">
    <citation type="submission" date="2016-10" db="EMBL/GenBank/DDBJ databases">
        <authorList>
            <person name="Varghese N."/>
            <person name="Submissions S."/>
        </authorList>
    </citation>
    <scope>NUCLEOTIDE SEQUENCE [LARGE SCALE GENOMIC DNA]</scope>
    <source>
        <strain evidence="1 2">CGMCC 1.6377</strain>
    </source>
</reference>
<organism evidence="1 2">
    <name type="scientific">Halorubrum aquaticum</name>
    <dbReference type="NCBI Taxonomy" id="387340"/>
    <lineage>
        <taxon>Archaea</taxon>
        <taxon>Methanobacteriati</taxon>
        <taxon>Methanobacteriota</taxon>
        <taxon>Stenosarchaea group</taxon>
        <taxon>Halobacteria</taxon>
        <taxon>Halobacteriales</taxon>
        <taxon>Haloferacaceae</taxon>
        <taxon>Halorubrum</taxon>
    </lineage>
</organism>
<dbReference type="PROSITE" id="PS51257">
    <property type="entry name" value="PROKAR_LIPOPROTEIN"/>
    <property type="match status" value="1"/>
</dbReference>
<evidence type="ECO:0000313" key="2">
    <source>
        <dbReference type="Proteomes" id="UP000323537"/>
    </source>
</evidence>
<gene>
    <name evidence="1" type="ORF">SAMN04488066_1263</name>
</gene>
<accession>A0A1I3CP67</accession>
<keyword evidence="2" id="KW-1185">Reference proteome</keyword>
<dbReference type="EMBL" id="FOPZ01000026">
    <property type="protein sequence ID" value="SFH76163.1"/>
    <property type="molecule type" value="Genomic_DNA"/>
</dbReference>
<name>A0A1I3CP67_9EURY</name>
<dbReference type="Proteomes" id="UP000323537">
    <property type="component" value="Unassembled WGS sequence"/>
</dbReference>
<proteinExistence type="predicted"/>
<dbReference type="OrthoDB" id="325674at2157"/>
<protein>
    <submittedName>
        <fullName evidence="1">Uncharacterized protein</fullName>
    </submittedName>
</protein>